<evidence type="ECO:0008006" key="4">
    <source>
        <dbReference type="Google" id="ProtNLM"/>
    </source>
</evidence>
<keyword evidence="1" id="KW-0812">Transmembrane</keyword>
<feature type="transmembrane region" description="Helical" evidence="1">
    <location>
        <begin position="454"/>
        <end position="472"/>
    </location>
</feature>
<feature type="transmembrane region" description="Helical" evidence="1">
    <location>
        <begin position="360"/>
        <end position="381"/>
    </location>
</feature>
<dbReference type="PANTHER" id="PTHR34219:SF3">
    <property type="entry name" value="BLL7967 PROTEIN"/>
    <property type="match status" value="1"/>
</dbReference>
<dbReference type="OrthoDB" id="9791166at2"/>
<feature type="transmembrane region" description="Helical" evidence="1">
    <location>
        <begin position="12"/>
        <end position="38"/>
    </location>
</feature>
<dbReference type="EMBL" id="CP019314">
    <property type="protein sequence ID" value="APX14092.1"/>
    <property type="molecule type" value="Genomic_DNA"/>
</dbReference>
<gene>
    <name evidence="2" type="ORF">BWR18_19710</name>
</gene>
<sequence length="524" mass="55464">MSGAAHATKRLVALHGWSATLLAILLYVVMLTGTIVVLDNEITEWSAGHTETAPIFGPRTDELVSRFAAQVPPELHETVFLSGGSNGTLSLFFGAPQPHPDGGTQRFGRGFLVDPQTGVLHAARVGFFSDVVSHRPEQAFSHFLVDLHVQLHVPGRWGLYLTGILGVTMLVAAITGVLIHKHILRDLFTTERPGARLVSFRDRHTLAGVWSLPFAVLLSFTGAFLSFAISLGLPVVALVAFGGDQDTALATVLGARPTVDSTLSAMADLTTIFADATLRAGAPVGGAEINDYGTAGAVVSTFHAAAEGALIATNLDYSGTTGAFLDTRQIVGTEPSAGSALAALMAPLHFGNFAGWWSRIIWVGLGGAMTYTIVSGMQLWLRRRENDPAWQHGARALSLVAWGLPLVIVVTGHASLVALLTDDPNAWVPRVFVWGCLAVLGYGAVTFKHPLERLNRTLGTATGLSLLLLPVTRLQTGGLSWGEALMWGGDSVLVIDATCLALGLVCLFALRRQRSTQPAAAPAE</sequence>
<accession>A0A1P8N1E9</accession>
<dbReference type="RefSeq" id="WP_076630559.1">
    <property type="nucleotide sequence ID" value="NZ_CP019314.1"/>
</dbReference>
<dbReference type="KEGG" id="tom:BWR18_19710"/>
<evidence type="ECO:0000256" key="1">
    <source>
        <dbReference type="SAM" id="Phobius"/>
    </source>
</evidence>
<feature type="transmembrane region" description="Helical" evidence="1">
    <location>
        <begin position="427"/>
        <end position="447"/>
    </location>
</feature>
<protein>
    <recommendedName>
        <fullName evidence="4">Peptidase</fullName>
    </recommendedName>
</protein>
<keyword evidence="1" id="KW-0472">Membrane</keyword>
<feature type="transmembrane region" description="Helical" evidence="1">
    <location>
        <begin position="492"/>
        <end position="510"/>
    </location>
</feature>
<dbReference type="Proteomes" id="UP000186336">
    <property type="component" value="Plasmid pDOK1-4-2"/>
</dbReference>
<evidence type="ECO:0000313" key="3">
    <source>
        <dbReference type="Proteomes" id="UP000186336"/>
    </source>
</evidence>
<keyword evidence="1" id="KW-1133">Transmembrane helix</keyword>
<evidence type="ECO:0000313" key="2">
    <source>
        <dbReference type="EMBL" id="APX14092.1"/>
    </source>
</evidence>
<feature type="transmembrane region" description="Helical" evidence="1">
    <location>
        <begin position="157"/>
        <end position="179"/>
    </location>
</feature>
<geneLocation type="plasmid" evidence="2 3">
    <name>pDOK1-4-2</name>
</geneLocation>
<dbReference type="PANTHER" id="PTHR34219">
    <property type="entry name" value="IRON-REGULATED INNER MEMBRANE PROTEIN-RELATED"/>
    <property type="match status" value="1"/>
</dbReference>
<feature type="transmembrane region" description="Helical" evidence="1">
    <location>
        <begin position="393"/>
        <end position="421"/>
    </location>
</feature>
<dbReference type="InterPro" id="IPR005625">
    <property type="entry name" value="PepSY-ass_TM"/>
</dbReference>
<name>A0A1P8N1E9_9RHOB</name>
<dbReference type="Pfam" id="PF03929">
    <property type="entry name" value="PepSY_TM"/>
    <property type="match status" value="1"/>
</dbReference>
<proteinExistence type="predicted"/>
<keyword evidence="2" id="KW-0614">Plasmid</keyword>
<feature type="transmembrane region" description="Helical" evidence="1">
    <location>
        <begin position="206"/>
        <end position="229"/>
    </location>
</feature>
<keyword evidence="3" id="KW-1185">Reference proteome</keyword>
<organism evidence="2 3">
    <name type="scientific">Tateyamaria omphalii</name>
    <dbReference type="NCBI Taxonomy" id="299262"/>
    <lineage>
        <taxon>Bacteria</taxon>
        <taxon>Pseudomonadati</taxon>
        <taxon>Pseudomonadota</taxon>
        <taxon>Alphaproteobacteria</taxon>
        <taxon>Rhodobacterales</taxon>
        <taxon>Roseobacteraceae</taxon>
        <taxon>Tateyamaria</taxon>
    </lineage>
</organism>
<dbReference type="AlphaFoldDB" id="A0A1P8N1E9"/>
<reference evidence="2 3" key="1">
    <citation type="submission" date="2017-01" db="EMBL/GenBank/DDBJ databases">
        <title>Complete genome of Tateyamaria omphalii DOK1-4 isolated from seawater in Dokdo.</title>
        <authorList>
            <person name="Kim J.H."/>
            <person name="Chi W.-J."/>
        </authorList>
    </citation>
    <scope>NUCLEOTIDE SEQUENCE [LARGE SCALE GENOMIC DNA]</scope>
    <source>
        <strain evidence="2 3">DOK1-4</strain>
        <plasmid evidence="2 3">pDOK1-4-2</plasmid>
    </source>
</reference>